<dbReference type="SFLD" id="SFLDG01017">
    <property type="entry name" value="Polyprenyl_Transferase_Like"/>
    <property type="match status" value="1"/>
</dbReference>
<organism evidence="4 5">
    <name type="scientific">Blepharisma stoltei</name>
    <dbReference type="NCBI Taxonomy" id="1481888"/>
    <lineage>
        <taxon>Eukaryota</taxon>
        <taxon>Sar</taxon>
        <taxon>Alveolata</taxon>
        <taxon>Ciliophora</taxon>
        <taxon>Postciliodesmatophora</taxon>
        <taxon>Heterotrichea</taxon>
        <taxon>Heterotrichida</taxon>
        <taxon>Blepharismidae</taxon>
        <taxon>Blepharisma</taxon>
    </lineage>
</organism>
<dbReference type="SUPFAM" id="SSF48576">
    <property type="entry name" value="Terpenoid synthases"/>
    <property type="match status" value="1"/>
</dbReference>
<dbReference type="PROSITE" id="PS00444">
    <property type="entry name" value="POLYPRENYL_SYNTHASE_2"/>
    <property type="match status" value="1"/>
</dbReference>
<sequence length="360" mass="41353">MFNHIKRFYSSALKKYTDMLSSSDFLEAYLPRTLNHHSQLSKLIDFPSNDYDITSISKSICEPSYNILDRRGKMWRGSLCLLTADIFQHDPREILPLAHSIEVIHNASLICDDIEDKSEKRRGLPSTYKIYGLDIALNCGNFMYFLPLRIIHDLAIDITRKEKILKTYSEEMLQLHLGQCTDISWNNNKFYIPSEEQYYRMVFNKTSVLVRMSVKFALSYFGHDDAVSSALIHYAEKIGVSFQIMDDILNLVSPVYKEGRNFLGEDITEGKKTLIIIRAISQSKNKAERLNEILAMHTNDIGLVNEALDIINSTDAIDYAKNMAIRLKDEAWGPLKELLPNSEVKESLESLSEMVCTRVK</sequence>
<dbReference type="EMBL" id="CAJZBQ010000040">
    <property type="protein sequence ID" value="CAG9326546.1"/>
    <property type="molecule type" value="Genomic_DNA"/>
</dbReference>
<evidence type="ECO:0000256" key="2">
    <source>
        <dbReference type="ARBA" id="ARBA00022842"/>
    </source>
</evidence>
<dbReference type="GO" id="GO:0008299">
    <property type="term" value="P:isoprenoid biosynthetic process"/>
    <property type="evidence" value="ECO:0007669"/>
    <property type="project" value="InterPro"/>
</dbReference>
<protein>
    <submittedName>
        <fullName evidence="4">Uncharacterized protein</fullName>
    </submittedName>
</protein>
<dbReference type="InterPro" id="IPR000092">
    <property type="entry name" value="Polyprenyl_synt"/>
</dbReference>
<dbReference type="InterPro" id="IPR033749">
    <property type="entry name" value="Polyprenyl_synt_CS"/>
</dbReference>
<evidence type="ECO:0000256" key="3">
    <source>
        <dbReference type="RuleBase" id="RU004466"/>
    </source>
</evidence>
<evidence type="ECO:0000313" key="5">
    <source>
        <dbReference type="Proteomes" id="UP001162131"/>
    </source>
</evidence>
<keyword evidence="2" id="KW-0460">Magnesium</keyword>
<keyword evidence="1" id="KW-0479">Metal-binding</keyword>
<keyword evidence="5" id="KW-1185">Reference proteome</keyword>
<reference evidence="4" key="1">
    <citation type="submission" date="2021-09" db="EMBL/GenBank/DDBJ databases">
        <authorList>
            <consortium name="AG Swart"/>
            <person name="Singh M."/>
            <person name="Singh A."/>
            <person name="Seah K."/>
            <person name="Emmerich C."/>
        </authorList>
    </citation>
    <scope>NUCLEOTIDE SEQUENCE</scope>
    <source>
        <strain evidence="4">ATCC30299</strain>
    </source>
</reference>
<dbReference type="GO" id="GO:0004659">
    <property type="term" value="F:prenyltransferase activity"/>
    <property type="evidence" value="ECO:0007669"/>
    <property type="project" value="InterPro"/>
</dbReference>
<dbReference type="AlphaFoldDB" id="A0AAU9JES2"/>
<evidence type="ECO:0000256" key="1">
    <source>
        <dbReference type="ARBA" id="ARBA00022723"/>
    </source>
</evidence>
<keyword evidence="3" id="KW-0808">Transferase</keyword>
<name>A0AAU9JES2_9CILI</name>
<accession>A0AAU9JES2</accession>
<gene>
    <name evidence="4" type="ORF">BSTOLATCC_MIC40971</name>
</gene>
<proteinExistence type="inferred from homology"/>
<evidence type="ECO:0000313" key="4">
    <source>
        <dbReference type="EMBL" id="CAG9326546.1"/>
    </source>
</evidence>
<dbReference type="GO" id="GO:0046872">
    <property type="term" value="F:metal ion binding"/>
    <property type="evidence" value="ECO:0007669"/>
    <property type="project" value="UniProtKB-KW"/>
</dbReference>
<dbReference type="Gene3D" id="1.10.600.10">
    <property type="entry name" value="Farnesyl Diphosphate Synthase"/>
    <property type="match status" value="1"/>
</dbReference>
<dbReference type="InterPro" id="IPR008949">
    <property type="entry name" value="Isoprenoid_synthase_dom_sf"/>
</dbReference>
<dbReference type="Proteomes" id="UP001162131">
    <property type="component" value="Unassembled WGS sequence"/>
</dbReference>
<comment type="similarity">
    <text evidence="3">Belongs to the FPP/GGPP synthase family.</text>
</comment>
<comment type="caution">
    <text evidence="4">The sequence shown here is derived from an EMBL/GenBank/DDBJ whole genome shotgun (WGS) entry which is preliminary data.</text>
</comment>
<dbReference type="Pfam" id="PF00348">
    <property type="entry name" value="polyprenyl_synt"/>
    <property type="match status" value="1"/>
</dbReference>
<dbReference type="PANTHER" id="PTHR12001:SF44">
    <property type="entry name" value="GERANYLGERANYL PYROPHOSPHATE SYNTHASE"/>
    <property type="match status" value="1"/>
</dbReference>
<dbReference type="SFLD" id="SFLDS00005">
    <property type="entry name" value="Isoprenoid_Synthase_Type_I"/>
    <property type="match status" value="1"/>
</dbReference>
<dbReference type="PANTHER" id="PTHR12001">
    <property type="entry name" value="GERANYLGERANYL PYROPHOSPHATE SYNTHASE"/>
    <property type="match status" value="1"/>
</dbReference>
<dbReference type="PROSITE" id="PS00723">
    <property type="entry name" value="POLYPRENYL_SYNTHASE_1"/>
    <property type="match status" value="1"/>
</dbReference>
<dbReference type="CDD" id="cd00685">
    <property type="entry name" value="Trans_IPPS_HT"/>
    <property type="match status" value="1"/>
</dbReference>